<dbReference type="AlphaFoldDB" id="A0A161J941"/>
<keyword evidence="3" id="KW-1185">Reference proteome</keyword>
<organism evidence="2 3">
    <name type="scientific">Dyella thiooxydans</name>
    <dbReference type="NCBI Taxonomy" id="445710"/>
    <lineage>
        <taxon>Bacteria</taxon>
        <taxon>Pseudomonadati</taxon>
        <taxon>Pseudomonadota</taxon>
        <taxon>Gammaproteobacteria</taxon>
        <taxon>Lysobacterales</taxon>
        <taxon>Rhodanobacteraceae</taxon>
        <taxon>Dyella</taxon>
    </lineage>
</organism>
<dbReference type="PROSITE" id="PS51257">
    <property type="entry name" value="PROKAR_LIPOPROTEIN"/>
    <property type="match status" value="1"/>
</dbReference>
<accession>A0A161J941</accession>
<feature type="transmembrane region" description="Helical" evidence="1">
    <location>
        <begin position="196"/>
        <end position="214"/>
    </location>
</feature>
<evidence type="ECO:0000313" key="2">
    <source>
        <dbReference type="EMBL" id="AND68335.1"/>
    </source>
</evidence>
<reference evidence="2 3" key="1">
    <citation type="submission" date="2016-02" db="EMBL/GenBank/DDBJ databases">
        <title>Complete genome sequencing and analysis of ATSB10, Dyella thiooxydans isolated from rhizosphere soil of sunflower (Helianthus annuus L.).</title>
        <authorList>
            <person name="Lee Y."/>
            <person name="Hwangbo K."/>
            <person name="Chung H."/>
            <person name="Yoo J."/>
            <person name="Kim K.Y."/>
            <person name="Sa T.M."/>
            <person name="Um Y."/>
            <person name="Madhaiyan M."/>
        </authorList>
    </citation>
    <scope>NUCLEOTIDE SEQUENCE [LARGE SCALE GENOMIC DNA]</scope>
    <source>
        <strain evidence="2 3">ATSB10</strain>
    </source>
</reference>
<feature type="transmembrane region" description="Helical" evidence="1">
    <location>
        <begin position="58"/>
        <end position="79"/>
    </location>
</feature>
<proteinExistence type="predicted"/>
<feature type="transmembrane region" description="Helical" evidence="1">
    <location>
        <begin position="166"/>
        <end position="190"/>
    </location>
</feature>
<keyword evidence="1" id="KW-0472">Membrane</keyword>
<dbReference type="PATRIC" id="fig|445710.3.peg.878"/>
<evidence type="ECO:0000313" key="3">
    <source>
        <dbReference type="Proteomes" id="UP000077255"/>
    </source>
</evidence>
<dbReference type="InterPro" id="IPR010699">
    <property type="entry name" value="DUF1275"/>
</dbReference>
<dbReference type="RefSeq" id="WP_063670765.1">
    <property type="nucleotide sequence ID" value="NZ_CP014841.1"/>
</dbReference>
<feature type="transmembrane region" description="Helical" evidence="1">
    <location>
        <begin position="91"/>
        <end position="110"/>
    </location>
</feature>
<dbReference type="STRING" id="445710.ATSB10_08810"/>
<dbReference type="PANTHER" id="PTHR37314">
    <property type="entry name" value="SLR0142 PROTEIN"/>
    <property type="match status" value="1"/>
</dbReference>
<gene>
    <name evidence="2" type="ORF">ATSB10_08810</name>
</gene>
<dbReference type="PANTHER" id="PTHR37314:SF4">
    <property type="entry name" value="UPF0700 TRANSMEMBRANE PROTEIN YOAK"/>
    <property type="match status" value="1"/>
</dbReference>
<evidence type="ECO:0008006" key="4">
    <source>
        <dbReference type="Google" id="ProtNLM"/>
    </source>
</evidence>
<dbReference type="Proteomes" id="UP000077255">
    <property type="component" value="Chromosome"/>
</dbReference>
<dbReference type="Pfam" id="PF06912">
    <property type="entry name" value="DUF1275"/>
    <property type="match status" value="1"/>
</dbReference>
<keyword evidence="1" id="KW-1133">Transmembrane helix</keyword>
<dbReference type="EMBL" id="CP014841">
    <property type="protein sequence ID" value="AND68335.1"/>
    <property type="molecule type" value="Genomic_DNA"/>
</dbReference>
<sequence length="229" mass="24564">MLRQLPRWAWIGGGLLALVAGCINSVGYLCFRHQPITHLTGTSTELGLAVARLDLAEIAHWGLAILSFLGGAMASGFIVQQRTLQLGRRYGAVLMMESLLLFAATPLIAAHHDLGIYLASAACGLQNAMVSTYSGATFRTTHVSGIFTDLGIYLGQRLRGLEVDMLRIHVCVLVASHFIIGAILGTLGFARMGERVLLIPATLTGVVGLGYAVYRHYAMTRDDSPGQPD</sequence>
<keyword evidence="1" id="KW-0812">Transmembrane</keyword>
<protein>
    <recommendedName>
        <fullName evidence="4">Transmembrane protein</fullName>
    </recommendedName>
</protein>
<evidence type="ECO:0000256" key="1">
    <source>
        <dbReference type="SAM" id="Phobius"/>
    </source>
</evidence>
<feature type="transmembrane region" description="Helical" evidence="1">
    <location>
        <begin position="7"/>
        <end position="29"/>
    </location>
</feature>
<dbReference type="KEGG" id="dtx:ATSB10_08810"/>
<dbReference type="OrthoDB" id="270162at2"/>
<name>A0A161J941_9GAMM</name>